<keyword evidence="2" id="KW-0812">Transmembrane</keyword>
<organism evidence="3">
    <name type="scientific">marine sediment metagenome</name>
    <dbReference type="NCBI Taxonomy" id="412755"/>
    <lineage>
        <taxon>unclassified sequences</taxon>
        <taxon>metagenomes</taxon>
        <taxon>ecological metagenomes</taxon>
    </lineage>
</organism>
<dbReference type="EMBL" id="LAZR01013886">
    <property type="protein sequence ID" value="KKM19885.1"/>
    <property type="molecule type" value="Genomic_DNA"/>
</dbReference>
<accession>A0A0F9KX18</accession>
<protein>
    <submittedName>
        <fullName evidence="3">Uncharacterized protein</fullName>
    </submittedName>
</protein>
<name>A0A0F9KX18_9ZZZZ</name>
<reference evidence="3" key="1">
    <citation type="journal article" date="2015" name="Nature">
        <title>Complex archaea that bridge the gap between prokaryotes and eukaryotes.</title>
        <authorList>
            <person name="Spang A."/>
            <person name="Saw J.H."/>
            <person name="Jorgensen S.L."/>
            <person name="Zaremba-Niedzwiedzka K."/>
            <person name="Martijn J."/>
            <person name="Lind A.E."/>
            <person name="van Eijk R."/>
            <person name="Schleper C."/>
            <person name="Guy L."/>
            <person name="Ettema T.J."/>
        </authorList>
    </citation>
    <scope>NUCLEOTIDE SEQUENCE</scope>
</reference>
<evidence type="ECO:0000313" key="3">
    <source>
        <dbReference type="EMBL" id="KKM19885.1"/>
    </source>
</evidence>
<comment type="caution">
    <text evidence="3">The sequence shown here is derived from an EMBL/GenBank/DDBJ whole genome shotgun (WGS) entry which is preliminary data.</text>
</comment>
<evidence type="ECO:0000256" key="1">
    <source>
        <dbReference type="SAM" id="Coils"/>
    </source>
</evidence>
<sequence length="128" mass="14492">MRHVFFLLADGLDPTKLGETLGQAQSVQQVLGVIVSVLIVVVLALVTWYLRERKAWGEEKVELIRRWGEAKLKWEQERGTHAGQLTEVANKAADGRENLMREMLDLSLRIEKALDRLAEWKKARGGGT</sequence>
<feature type="coiled-coil region" evidence="1">
    <location>
        <begin position="96"/>
        <end position="123"/>
    </location>
</feature>
<keyword evidence="2" id="KW-1133">Transmembrane helix</keyword>
<dbReference type="AlphaFoldDB" id="A0A0F9KX18"/>
<evidence type="ECO:0000256" key="2">
    <source>
        <dbReference type="SAM" id="Phobius"/>
    </source>
</evidence>
<keyword evidence="1" id="KW-0175">Coiled coil</keyword>
<proteinExistence type="predicted"/>
<keyword evidence="2" id="KW-0472">Membrane</keyword>
<feature type="transmembrane region" description="Helical" evidence="2">
    <location>
        <begin position="30"/>
        <end position="50"/>
    </location>
</feature>
<gene>
    <name evidence="3" type="ORF">LCGC14_1651130</name>
</gene>